<protein>
    <submittedName>
        <fullName evidence="1">Uncharacterized protein</fullName>
    </submittedName>
</protein>
<accession>A0ACD3A9R5</accession>
<evidence type="ECO:0000313" key="2">
    <source>
        <dbReference type="Proteomes" id="UP000308600"/>
    </source>
</evidence>
<keyword evidence="2" id="KW-1185">Reference proteome</keyword>
<gene>
    <name evidence="1" type="ORF">BDN72DRAFT_903076</name>
</gene>
<organism evidence="1 2">
    <name type="scientific">Pluteus cervinus</name>
    <dbReference type="NCBI Taxonomy" id="181527"/>
    <lineage>
        <taxon>Eukaryota</taxon>
        <taxon>Fungi</taxon>
        <taxon>Dikarya</taxon>
        <taxon>Basidiomycota</taxon>
        <taxon>Agaricomycotina</taxon>
        <taxon>Agaricomycetes</taxon>
        <taxon>Agaricomycetidae</taxon>
        <taxon>Agaricales</taxon>
        <taxon>Pluteineae</taxon>
        <taxon>Pluteaceae</taxon>
        <taxon>Pluteus</taxon>
    </lineage>
</organism>
<reference evidence="1 2" key="1">
    <citation type="journal article" date="2019" name="Nat. Ecol. Evol.">
        <title>Megaphylogeny resolves global patterns of mushroom evolution.</title>
        <authorList>
            <person name="Varga T."/>
            <person name="Krizsan K."/>
            <person name="Foldi C."/>
            <person name="Dima B."/>
            <person name="Sanchez-Garcia M."/>
            <person name="Sanchez-Ramirez S."/>
            <person name="Szollosi G.J."/>
            <person name="Szarkandi J.G."/>
            <person name="Papp V."/>
            <person name="Albert L."/>
            <person name="Andreopoulos W."/>
            <person name="Angelini C."/>
            <person name="Antonin V."/>
            <person name="Barry K.W."/>
            <person name="Bougher N.L."/>
            <person name="Buchanan P."/>
            <person name="Buyck B."/>
            <person name="Bense V."/>
            <person name="Catcheside P."/>
            <person name="Chovatia M."/>
            <person name="Cooper J."/>
            <person name="Damon W."/>
            <person name="Desjardin D."/>
            <person name="Finy P."/>
            <person name="Geml J."/>
            <person name="Haridas S."/>
            <person name="Hughes K."/>
            <person name="Justo A."/>
            <person name="Karasinski D."/>
            <person name="Kautmanova I."/>
            <person name="Kiss B."/>
            <person name="Kocsube S."/>
            <person name="Kotiranta H."/>
            <person name="LaButti K.M."/>
            <person name="Lechner B.E."/>
            <person name="Liimatainen K."/>
            <person name="Lipzen A."/>
            <person name="Lukacs Z."/>
            <person name="Mihaltcheva S."/>
            <person name="Morgado L.N."/>
            <person name="Niskanen T."/>
            <person name="Noordeloos M.E."/>
            <person name="Ohm R.A."/>
            <person name="Ortiz-Santana B."/>
            <person name="Ovrebo C."/>
            <person name="Racz N."/>
            <person name="Riley R."/>
            <person name="Savchenko A."/>
            <person name="Shiryaev A."/>
            <person name="Soop K."/>
            <person name="Spirin V."/>
            <person name="Szebenyi C."/>
            <person name="Tomsovsky M."/>
            <person name="Tulloss R.E."/>
            <person name="Uehling J."/>
            <person name="Grigoriev I.V."/>
            <person name="Vagvolgyi C."/>
            <person name="Papp T."/>
            <person name="Martin F.M."/>
            <person name="Miettinen O."/>
            <person name="Hibbett D.S."/>
            <person name="Nagy L.G."/>
        </authorList>
    </citation>
    <scope>NUCLEOTIDE SEQUENCE [LARGE SCALE GENOMIC DNA]</scope>
    <source>
        <strain evidence="1 2">NL-1719</strain>
    </source>
</reference>
<sequence>MDTHTLQTLFKRQRKSHIFAPSLGNGPNLRSPRILEANMHPLDWWGKFRVEVAFNFPDRNGPGKGGQPPEYGLLSISSAHQPSISREEFVRQVYIAGDTRYRAIQDGQNEDELPICPAFKKIGETFGGIDLAMIPIGAHSLSIMSHPVR</sequence>
<name>A0ACD3A9R5_9AGAR</name>
<proteinExistence type="predicted"/>
<dbReference type="Proteomes" id="UP000308600">
    <property type="component" value="Unassembled WGS sequence"/>
</dbReference>
<dbReference type="EMBL" id="ML208570">
    <property type="protein sequence ID" value="TFK62613.1"/>
    <property type="molecule type" value="Genomic_DNA"/>
</dbReference>
<evidence type="ECO:0000313" key="1">
    <source>
        <dbReference type="EMBL" id="TFK62613.1"/>
    </source>
</evidence>